<feature type="domain" description="Calcium-activated potassium channel BK alpha subunit" evidence="13">
    <location>
        <begin position="931"/>
        <end position="964"/>
    </location>
</feature>
<dbReference type="InterPro" id="IPR003929">
    <property type="entry name" value="K_chnl_BK_asu"/>
</dbReference>
<organism evidence="15 16">
    <name type="scientific">Coemansia reversa (strain ATCC 12441 / NRRL 1564)</name>
    <dbReference type="NCBI Taxonomy" id="763665"/>
    <lineage>
        <taxon>Eukaryota</taxon>
        <taxon>Fungi</taxon>
        <taxon>Fungi incertae sedis</taxon>
        <taxon>Zoopagomycota</taxon>
        <taxon>Kickxellomycotina</taxon>
        <taxon>Kickxellomycetes</taxon>
        <taxon>Kickxellales</taxon>
        <taxon>Kickxellaceae</taxon>
        <taxon>Coemansia</taxon>
    </lineage>
</organism>
<evidence type="ECO:0000256" key="12">
    <source>
        <dbReference type="SAM" id="Phobius"/>
    </source>
</evidence>
<keyword evidence="10" id="KW-0407">Ion channel</keyword>
<comment type="subcellular location">
    <subcellularLocation>
        <location evidence="1">Membrane</location>
        <topology evidence="1">Multi-pass membrane protein</topology>
    </subcellularLocation>
</comment>
<evidence type="ECO:0000256" key="6">
    <source>
        <dbReference type="ARBA" id="ARBA00022958"/>
    </source>
</evidence>
<evidence type="ECO:0000256" key="9">
    <source>
        <dbReference type="ARBA" id="ARBA00023136"/>
    </source>
</evidence>
<evidence type="ECO:0000256" key="2">
    <source>
        <dbReference type="ARBA" id="ARBA00022448"/>
    </source>
</evidence>
<evidence type="ECO:0000256" key="8">
    <source>
        <dbReference type="ARBA" id="ARBA00023065"/>
    </source>
</evidence>
<evidence type="ECO:0000256" key="4">
    <source>
        <dbReference type="ARBA" id="ARBA00022692"/>
    </source>
</evidence>
<evidence type="ECO:0000256" key="5">
    <source>
        <dbReference type="ARBA" id="ARBA00022826"/>
    </source>
</evidence>
<dbReference type="EMBL" id="KZ303493">
    <property type="protein sequence ID" value="PIA17711.1"/>
    <property type="molecule type" value="Genomic_DNA"/>
</dbReference>
<feature type="domain" description="RCK N-terminal" evidence="14">
    <location>
        <begin position="1180"/>
        <end position="1293"/>
    </location>
</feature>
<dbReference type="GO" id="GO:0016020">
    <property type="term" value="C:membrane"/>
    <property type="evidence" value="ECO:0007669"/>
    <property type="project" value="UniProtKB-SubCell"/>
</dbReference>
<dbReference type="InterPro" id="IPR003148">
    <property type="entry name" value="RCK_N"/>
</dbReference>
<dbReference type="OrthoDB" id="297496at2759"/>
<keyword evidence="3" id="KW-0633">Potassium transport</keyword>
<protein>
    <submittedName>
        <fullName evidence="15">Uncharacterized protein</fullName>
    </submittedName>
</protein>
<dbReference type="Proteomes" id="UP000242474">
    <property type="component" value="Unassembled WGS sequence"/>
</dbReference>
<keyword evidence="9 12" id="KW-0472">Membrane</keyword>
<reference evidence="15 16" key="1">
    <citation type="journal article" date="2015" name="Genome Biol. Evol.">
        <title>Phylogenomic analyses indicate that early fungi evolved digesting cell walls of algal ancestors of land plants.</title>
        <authorList>
            <person name="Chang Y."/>
            <person name="Wang S."/>
            <person name="Sekimoto S."/>
            <person name="Aerts A.L."/>
            <person name="Choi C."/>
            <person name="Clum A."/>
            <person name="LaButti K.M."/>
            <person name="Lindquist E.A."/>
            <person name="Yee Ngan C."/>
            <person name="Ohm R.A."/>
            <person name="Salamov A.A."/>
            <person name="Grigoriev I.V."/>
            <person name="Spatafora J.W."/>
            <person name="Berbee M.L."/>
        </authorList>
    </citation>
    <scope>NUCLEOTIDE SEQUENCE [LARGE SCALE GENOMIC DNA]</scope>
    <source>
        <strain evidence="15 16">NRRL 1564</strain>
    </source>
</reference>
<feature type="transmembrane region" description="Helical" evidence="12">
    <location>
        <begin position="671"/>
        <end position="690"/>
    </location>
</feature>
<dbReference type="PANTHER" id="PTHR10027">
    <property type="entry name" value="CALCIUM-ACTIVATED POTASSIUM CHANNEL ALPHA CHAIN"/>
    <property type="match status" value="1"/>
</dbReference>
<keyword evidence="16" id="KW-1185">Reference proteome</keyword>
<accession>A0A2G5BFE0</accession>
<keyword evidence="8" id="KW-0406">Ion transport</keyword>
<dbReference type="STRING" id="763665.A0A2G5BFE0"/>
<keyword evidence="6" id="KW-0630">Potassium</keyword>
<evidence type="ECO:0000313" key="15">
    <source>
        <dbReference type="EMBL" id="PIA17711.1"/>
    </source>
</evidence>
<feature type="compositionally biased region" description="Polar residues" evidence="11">
    <location>
        <begin position="1498"/>
        <end position="1512"/>
    </location>
</feature>
<evidence type="ECO:0000256" key="11">
    <source>
        <dbReference type="SAM" id="MobiDB-lite"/>
    </source>
</evidence>
<evidence type="ECO:0000259" key="13">
    <source>
        <dbReference type="Pfam" id="PF03493"/>
    </source>
</evidence>
<dbReference type="PANTHER" id="PTHR10027:SF10">
    <property type="entry name" value="SLOWPOKE 2, ISOFORM D"/>
    <property type="match status" value="1"/>
</dbReference>
<keyword evidence="2" id="KW-0813">Transport</keyword>
<keyword evidence="7 12" id="KW-1133">Transmembrane helix</keyword>
<dbReference type="Pfam" id="PF22614">
    <property type="entry name" value="Slo-like_RCK"/>
    <property type="match status" value="2"/>
</dbReference>
<dbReference type="GO" id="GO:0005267">
    <property type="term" value="F:potassium channel activity"/>
    <property type="evidence" value="ECO:0007669"/>
    <property type="project" value="UniProtKB-KW"/>
</dbReference>
<dbReference type="InterPro" id="IPR047871">
    <property type="entry name" value="K_chnl_Slo-like"/>
</dbReference>
<keyword evidence="4 12" id="KW-0812">Transmembrane</keyword>
<feature type="transmembrane region" description="Helical" evidence="12">
    <location>
        <begin position="628"/>
        <end position="650"/>
    </location>
</feature>
<dbReference type="Pfam" id="PF03493">
    <property type="entry name" value="BK_channel_a"/>
    <property type="match status" value="1"/>
</dbReference>
<evidence type="ECO:0000313" key="16">
    <source>
        <dbReference type="Proteomes" id="UP000242474"/>
    </source>
</evidence>
<feature type="domain" description="RCK N-terminal" evidence="14">
    <location>
        <begin position="776"/>
        <end position="895"/>
    </location>
</feature>
<evidence type="ECO:0000256" key="10">
    <source>
        <dbReference type="ARBA" id="ARBA00023303"/>
    </source>
</evidence>
<name>A0A2G5BFE0_COERN</name>
<evidence type="ECO:0000256" key="7">
    <source>
        <dbReference type="ARBA" id="ARBA00022989"/>
    </source>
</evidence>
<feature type="transmembrane region" description="Helical" evidence="12">
    <location>
        <begin position="604"/>
        <end position="622"/>
    </location>
</feature>
<dbReference type="Gene3D" id="3.40.50.720">
    <property type="entry name" value="NAD(P)-binding Rossmann-like Domain"/>
    <property type="match status" value="2"/>
</dbReference>
<feature type="transmembrane region" description="Helical" evidence="12">
    <location>
        <begin position="573"/>
        <end position="592"/>
    </location>
</feature>
<evidence type="ECO:0000256" key="3">
    <source>
        <dbReference type="ARBA" id="ARBA00022538"/>
    </source>
</evidence>
<gene>
    <name evidence="15" type="ORF">COEREDRAFT_7304</name>
</gene>
<evidence type="ECO:0000256" key="1">
    <source>
        <dbReference type="ARBA" id="ARBA00004141"/>
    </source>
</evidence>
<sequence>MASDGNCAMSFNNNCVMAFDGDHGMNSDVNHGRSIDGDCNMDPECNCGLDFDNDRGMASDGKRGMDSDGECGMAIDGDCDMEPNYNHGLTSNNDRDMASDGKRDMDSDGDCNMCFDSDCGMVIDGDCDMEPDYNHGLTSDGKHSMDFDGDCDMCFDGDCGMKPDCNRGMAPDGNRNMYSNSHRDMAFEGDHGIDFDSIREMYSDCNRGMYSDSNRDIASSGDNGMAFGGNHIIDSDGDHGMASGGDHGMASDEDYVIVSGNIRDMYPDNNCDIYSNSNRDISSGGDNGMAFGGNHIIDSDGDHGMASDKDYVIVSGNIRDMYPDNNCDIYSNSNRDIASSGDNGMAFGGNHIIDSDGDHGMASDKDYVIVAGNIRNMYPDNNCDIYSDSNRDISSGGDNGMASNSDCIIASDSNHCINFYGVHSMDLDGDHNMYSDSDRGIASRGNCVMASGSFCNMYSDGNRGIDFDGDCVMAFDSDFGIASNFNHSIVSNDENGMVFDSNCDIYSNSYCRMAYDGDCGMYSNGNCVMGFVSNCGMAYSINHGVDFDGDHFMNTTFVDAKHDPARISTAARLIEFLIAVVFLFQYIIRYVVINANHRSLEHAVVLFAFVAPIAAFFISVRHESIRNSYMSAGVMAIFYPARFLRLHYAVDRLIAIAASMRYVRLTIIRQEIISLCSDIIVAILFFASLVHSGVNWYCQANNVVFEGFSFLDTIYSIVMSGVGEDGPIPPSTFYQIISMAILALIALAIPSRISKLVDLAVNTSTYSKAVALPTATRHALVCGYIEIESVSQFLQEFFNADHGSNIFKTTIVILHSEEPSMRMKALLRDPMYVNRVFYVKGRATSLKALKRARADLAACVYILTRKVSNGTGVEEDAETVLIALALSAFRVPFSHKTTDNKRLPVAPKFQVYAQTILPGSITHLTYLQTARIICVDEMRLGIMAQNCATPGFATLAFMLSTSVGDHVNWDFSGVFTEDIAVSVGSYSRSRSPHNHIGHHPTLESDAGYYQVLLAPRNYILQKYDMLFAISTDVQAVLSAVMFAERVSIKSTKIRKNSWSTRVHEKVKETSRSDNPVNHPVQRGFRDILASNMHIEMPERPTTIAPMQVNSPRRVIARPLNDTRQSRKSNYISDSDSSYFSPAHNIESITEALPQSSSIKGVMRTRVERVARRHDQVPMNIRNHIVICDSSKVFPRSIEFLIQSLKNAYEDEDLSIVILSAGEVDGQVKLILNDFSNVYVVRGTPLLQADLRRAHIEQAQKAIVLGGSQLRTSDTKETSNDSSAILTNMNIQQLCGCQFFVTTELLDIENIRYLDHTQLLGEPLLKRTFMGGHIFTPALIDTALCQCYFSSHILDVLRHLTFSHSPCSSVSSTIDTPKAEEANVIQPFCPGKLSLLYVPSRFIGKRYDTLVLTLMKQHGCIPLGLYRIVSSQGQVFAAVMCNPLPSLSLISADAVYVLGPGIVGWNHVTEGLRALDITHPPQHSESVSPVTPGAGKGSQGTESNQSRHTVYSHNTNEVLAIPVNARTETFNDDMAIQADVSDNDKDHVTFSSKPEDMV</sequence>
<proteinExistence type="predicted"/>
<keyword evidence="5" id="KW-0631">Potassium channel</keyword>
<evidence type="ECO:0000259" key="14">
    <source>
        <dbReference type="Pfam" id="PF22614"/>
    </source>
</evidence>
<feature type="region of interest" description="Disordered" evidence="11">
    <location>
        <begin position="1478"/>
        <end position="1512"/>
    </location>
</feature>